<dbReference type="Proteomes" id="UP000278398">
    <property type="component" value="Unassembled WGS sequence"/>
</dbReference>
<dbReference type="AlphaFoldDB" id="A0A429Z1L7"/>
<gene>
    <name evidence="2" type="ORF">EJC49_04705</name>
</gene>
<dbReference type="Gene3D" id="3.40.50.1820">
    <property type="entry name" value="alpha/beta hydrolase"/>
    <property type="match status" value="1"/>
</dbReference>
<reference evidence="2 3" key="1">
    <citation type="submission" date="2018-12" db="EMBL/GenBank/DDBJ databases">
        <title>Mesorhizobium carbonis sp. nov., isolated from coal mine water.</title>
        <authorList>
            <person name="Xin W."/>
            <person name="Xu Z."/>
            <person name="Xiang F."/>
            <person name="Zhang J."/>
            <person name="Xi L."/>
            <person name="Liu J."/>
        </authorList>
    </citation>
    <scope>NUCLEOTIDE SEQUENCE [LARGE SCALE GENOMIC DNA]</scope>
    <source>
        <strain evidence="2 3">B2.3</strain>
    </source>
</reference>
<feature type="domain" description="AB hydrolase-1" evidence="1">
    <location>
        <begin position="4"/>
        <end position="232"/>
    </location>
</feature>
<keyword evidence="2" id="KW-0378">Hydrolase</keyword>
<dbReference type="EMBL" id="RWKW01000015">
    <property type="protein sequence ID" value="RST87528.1"/>
    <property type="molecule type" value="Genomic_DNA"/>
</dbReference>
<sequence length="240" mass="26078">MAIFVLVHGAWHTGELMRPVADRMAAEGHEVHTPTLAGNRPGDPADVGLEEAIGSLVAFVDGHDLADIVLVGHSYGGMVITGAADRLRAGAIRRLVYWNAFVPNDGEALNDLVPDFFLAMFDEMAKTNGTVMMPFPIWREALTNDMSGADSAAAYARLVPQPYRTFTDRIALSRPPAAFEIPKSYINFTEDTGMPHAMPWHPRLSQKLGLFRLVQAPGSHEVCFSNPEGAARAILIAGRD</sequence>
<organism evidence="2 3">
    <name type="scientific">Aquibium carbonis</name>
    <dbReference type="NCBI Taxonomy" id="2495581"/>
    <lineage>
        <taxon>Bacteria</taxon>
        <taxon>Pseudomonadati</taxon>
        <taxon>Pseudomonadota</taxon>
        <taxon>Alphaproteobacteria</taxon>
        <taxon>Hyphomicrobiales</taxon>
        <taxon>Phyllobacteriaceae</taxon>
        <taxon>Aquibium</taxon>
    </lineage>
</organism>
<accession>A0A429Z1L7</accession>
<dbReference type="InterPro" id="IPR000073">
    <property type="entry name" value="AB_hydrolase_1"/>
</dbReference>
<dbReference type="PANTHER" id="PTHR37017:SF11">
    <property type="entry name" value="ESTERASE_LIPASE_THIOESTERASE DOMAIN-CONTAINING PROTEIN"/>
    <property type="match status" value="1"/>
</dbReference>
<comment type="caution">
    <text evidence="2">The sequence shown here is derived from an EMBL/GenBank/DDBJ whole genome shotgun (WGS) entry which is preliminary data.</text>
</comment>
<dbReference type="Pfam" id="PF12697">
    <property type="entry name" value="Abhydrolase_6"/>
    <property type="match status" value="1"/>
</dbReference>
<dbReference type="InterPro" id="IPR052897">
    <property type="entry name" value="Sec-Metab_Biosynth_Hydrolase"/>
</dbReference>
<protein>
    <submittedName>
        <fullName evidence="2">Alpha/beta hydrolase</fullName>
    </submittedName>
</protein>
<keyword evidence="3" id="KW-1185">Reference proteome</keyword>
<evidence type="ECO:0000313" key="3">
    <source>
        <dbReference type="Proteomes" id="UP000278398"/>
    </source>
</evidence>
<evidence type="ECO:0000259" key="1">
    <source>
        <dbReference type="Pfam" id="PF12697"/>
    </source>
</evidence>
<proteinExistence type="predicted"/>
<dbReference type="OrthoDB" id="9814966at2"/>
<dbReference type="GO" id="GO:0016787">
    <property type="term" value="F:hydrolase activity"/>
    <property type="evidence" value="ECO:0007669"/>
    <property type="project" value="UniProtKB-KW"/>
</dbReference>
<dbReference type="RefSeq" id="WP_126698310.1">
    <property type="nucleotide sequence ID" value="NZ_RWKW01000015.1"/>
</dbReference>
<dbReference type="InterPro" id="IPR029058">
    <property type="entry name" value="AB_hydrolase_fold"/>
</dbReference>
<dbReference type="PANTHER" id="PTHR37017">
    <property type="entry name" value="AB HYDROLASE-1 DOMAIN-CONTAINING PROTEIN-RELATED"/>
    <property type="match status" value="1"/>
</dbReference>
<dbReference type="SUPFAM" id="SSF53474">
    <property type="entry name" value="alpha/beta-Hydrolases"/>
    <property type="match status" value="1"/>
</dbReference>
<name>A0A429Z1L7_9HYPH</name>
<evidence type="ECO:0000313" key="2">
    <source>
        <dbReference type="EMBL" id="RST87528.1"/>
    </source>
</evidence>